<dbReference type="Proteomes" id="UP001430954">
    <property type="component" value="Unassembled WGS sequence"/>
</dbReference>
<keyword evidence="3" id="KW-1185">Reference proteome</keyword>
<gene>
    <name evidence="2" type="ORF">K6753_03590</name>
</gene>
<dbReference type="EMBL" id="JAINZW010000001">
    <property type="protein sequence ID" value="MBZ4038621.1"/>
    <property type="molecule type" value="Genomic_DNA"/>
</dbReference>
<sequence length="126" mass="13072">MSWLLLSVAVLGFAAVWVLLGANTGRQHSWMAVVAALDVAWVLRLGGWRPGALRLALGVVGTATAIALANWWLIAAHLGAMLGLQPWESAVRLGSGLAWTLAQLANGAADLAWIAVALVVAAVASR</sequence>
<keyword evidence="1" id="KW-1133">Transmembrane helix</keyword>
<name>A0ABS7T418_9GAMM</name>
<evidence type="ECO:0000313" key="2">
    <source>
        <dbReference type="EMBL" id="MBZ4038621.1"/>
    </source>
</evidence>
<proteinExistence type="predicted"/>
<reference evidence="2 3" key="1">
    <citation type="submission" date="2021-09" db="EMBL/GenBank/DDBJ databases">
        <title>Lysobacter sp. 13A isolated from the river sediment.</title>
        <authorList>
            <person name="Liu H."/>
            <person name="Li S."/>
            <person name="Mao S."/>
        </authorList>
    </citation>
    <scope>NUCLEOTIDE SEQUENCE [LARGE SCALE GENOMIC DNA]</scope>
    <source>
        <strain evidence="2 3">13A</strain>
    </source>
</reference>
<organism evidence="2 3">
    <name type="scientific">Novilysobacter selenitireducens</name>
    <dbReference type="NCBI Taxonomy" id="2872639"/>
    <lineage>
        <taxon>Bacteria</taxon>
        <taxon>Pseudomonadati</taxon>
        <taxon>Pseudomonadota</taxon>
        <taxon>Gammaproteobacteria</taxon>
        <taxon>Lysobacterales</taxon>
        <taxon>Lysobacteraceae</taxon>
        <taxon>Novilysobacter</taxon>
    </lineage>
</organism>
<keyword evidence="1" id="KW-0812">Transmembrane</keyword>
<accession>A0ABS7T418</accession>
<feature type="transmembrane region" description="Helical" evidence="1">
    <location>
        <begin position="31"/>
        <end position="48"/>
    </location>
</feature>
<dbReference type="RefSeq" id="WP_223674795.1">
    <property type="nucleotide sequence ID" value="NZ_JAINZW010000001.1"/>
</dbReference>
<protein>
    <submittedName>
        <fullName evidence="2">Uncharacterized protein</fullName>
    </submittedName>
</protein>
<feature type="transmembrane region" description="Helical" evidence="1">
    <location>
        <begin position="55"/>
        <end position="84"/>
    </location>
</feature>
<keyword evidence="1" id="KW-0472">Membrane</keyword>
<evidence type="ECO:0000313" key="3">
    <source>
        <dbReference type="Proteomes" id="UP001430954"/>
    </source>
</evidence>
<comment type="caution">
    <text evidence="2">The sequence shown here is derived from an EMBL/GenBank/DDBJ whole genome shotgun (WGS) entry which is preliminary data.</text>
</comment>
<evidence type="ECO:0000256" key="1">
    <source>
        <dbReference type="SAM" id="Phobius"/>
    </source>
</evidence>
<feature type="transmembrane region" description="Helical" evidence="1">
    <location>
        <begin position="104"/>
        <end position="124"/>
    </location>
</feature>